<geneLocation type="plasmid" evidence="3">
    <name>prgalie4872d</name>
</geneLocation>
<evidence type="ECO:0000256" key="1">
    <source>
        <dbReference type="SAM" id="MobiDB-lite"/>
    </source>
</evidence>
<accession>A0A1L5NRV2</accession>
<gene>
    <name evidence="2" type="ORF">IE4872_PD00090</name>
</gene>
<keyword evidence="2" id="KW-0614">Plasmid</keyword>
<dbReference type="AlphaFoldDB" id="A0A1L5NRV2"/>
<sequence length="66" mass="7496">MIIAARRGSFATVLHQNGQLDPPNRAFELKPVRGIDFKIGRGLPGKIHRITRRHHRHPHGHGHDRG</sequence>
<feature type="region of interest" description="Disordered" evidence="1">
    <location>
        <begin position="43"/>
        <end position="66"/>
    </location>
</feature>
<feature type="compositionally biased region" description="Basic residues" evidence="1">
    <location>
        <begin position="46"/>
        <end position="60"/>
    </location>
</feature>
<dbReference type="Proteomes" id="UP000184749">
    <property type="component" value="Plasmid pRgalIE4872d"/>
</dbReference>
<reference evidence="2 3" key="1">
    <citation type="submission" date="2016-09" db="EMBL/GenBank/DDBJ databases">
        <title>The complete genome sequences of Rhizobium gallicum, symbiovars gallicum and phaseoli, symbionts associated to common bean (Phaseolus vulgaris).</title>
        <authorList>
            <person name="Bustos P."/>
            <person name="Santamaria R.I."/>
            <person name="Perez-Carrascal O.M."/>
            <person name="Juarez S."/>
            <person name="Lozano L."/>
            <person name="Martinez-Flores I."/>
            <person name="Martinez-Romero E."/>
            <person name="Cevallos M."/>
            <person name="Romero D."/>
            <person name="Davila G."/>
            <person name="Gonzalez V."/>
        </authorList>
    </citation>
    <scope>NUCLEOTIDE SEQUENCE [LARGE SCALE GENOMIC DNA]</scope>
    <source>
        <strain evidence="2 3">IE4872</strain>
        <plasmid evidence="3">prgalie4872d</plasmid>
    </source>
</reference>
<evidence type="ECO:0000313" key="2">
    <source>
        <dbReference type="EMBL" id="APO70633.1"/>
    </source>
</evidence>
<name>A0A1L5NRV2_9HYPH</name>
<evidence type="ECO:0000313" key="3">
    <source>
        <dbReference type="Proteomes" id="UP000184749"/>
    </source>
</evidence>
<protein>
    <submittedName>
        <fullName evidence="2">Uncharacterized protein</fullName>
    </submittedName>
</protein>
<dbReference type="EMBL" id="CP017105">
    <property type="protein sequence ID" value="APO70633.1"/>
    <property type="molecule type" value="Genomic_DNA"/>
</dbReference>
<organism evidence="2 3">
    <name type="scientific">Rhizobium gallicum</name>
    <dbReference type="NCBI Taxonomy" id="56730"/>
    <lineage>
        <taxon>Bacteria</taxon>
        <taxon>Pseudomonadati</taxon>
        <taxon>Pseudomonadota</taxon>
        <taxon>Alphaproteobacteria</taxon>
        <taxon>Hyphomicrobiales</taxon>
        <taxon>Rhizobiaceae</taxon>
        <taxon>Rhizobium/Agrobacterium group</taxon>
        <taxon>Rhizobium</taxon>
    </lineage>
</organism>
<proteinExistence type="predicted"/>